<feature type="repeat" description="ANK" evidence="1">
    <location>
        <begin position="234"/>
        <end position="258"/>
    </location>
</feature>
<evidence type="ECO:0000256" key="1">
    <source>
        <dbReference type="PROSITE-ProRule" id="PRU00023"/>
    </source>
</evidence>
<dbReference type="SUPFAM" id="SSF48403">
    <property type="entry name" value="Ankyrin repeat"/>
    <property type="match status" value="1"/>
</dbReference>
<reference evidence="2 3" key="1">
    <citation type="journal article" date="2023" name="BMC Biotechnol.">
        <title>Vitis rotundifolia cv Carlos genome sequencing.</title>
        <authorList>
            <person name="Huff M."/>
            <person name="Hulse-Kemp A."/>
            <person name="Scheffler B."/>
            <person name="Youngblood R."/>
            <person name="Simpson S."/>
            <person name="Babiker E."/>
            <person name="Staton M."/>
        </authorList>
    </citation>
    <scope>NUCLEOTIDE SEQUENCE [LARGE SCALE GENOMIC DNA]</scope>
    <source>
        <tissue evidence="2">Leaf</tissue>
    </source>
</reference>
<evidence type="ECO:0000313" key="2">
    <source>
        <dbReference type="EMBL" id="KAJ9707279.1"/>
    </source>
</evidence>
<sequence length="397" mass="44317">MEYSSTQIAAEGANITHMDAKFYKAAAHGHTKILEQMSEDDIRFQLTPKKNTILHIAARFGQSDCVEWILHFHQCSSLLRQPNLKGDLPLHIAAREGHFEMVNALVCAAKALNEEMESGVDADKAMLRTMNLEKETAFHQAVRYHHPQVVEFLIEEDPEFTYGANVRGQTPLYMAVERGFGDLVDMIISSCTSAAHTGILGRTVLHAAIASNDQGLTKKILEWKPALTKEVDENGWSPLHCAAYLGNITIVRQLLEKSDKHVVYLGLKDSNKTALHIAASQGHMDVVKELVSHFPDCCEQVDNEGNNALHLVMTGMNKHDAEGFLRDQWLSSRELINEMDHEGNTPLHLLAQSQLDIFLFPSDRKVDKMTFNNENLTAMDIILSTKDLHGDKVSSAA</sequence>
<evidence type="ECO:0000313" key="3">
    <source>
        <dbReference type="Proteomes" id="UP001168098"/>
    </source>
</evidence>
<organism evidence="2 3">
    <name type="scientific">Vitis rotundifolia</name>
    <name type="common">Muscadine grape</name>
    <dbReference type="NCBI Taxonomy" id="103349"/>
    <lineage>
        <taxon>Eukaryota</taxon>
        <taxon>Viridiplantae</taxon>
        <taxon>Streptophyta</taxon>
        <taxon>Embryophyta</taxon>
        <taxon>Tracheophyta</taxon>
        <taxon>Spermatophyta</taxon>
        <taxon>Magnoliopsida</taxon>
        <taxon>eudicotyledons</taxon>
        <taxon>Gunneridae</taxon>
        <taxon>Pentapetalae</taxon>
        <taxon>rosids</taxon>
        <taxon>Vitales</taxon>
        <taxon>Vitaceae</taxon>
        <taxon>Viteae</taxon>
        <taxon>Vitis</taxon>
    </lineage>
</organism>
<dbReference type="SMART" id="SM00248">
    <property type="entry name" value="ANK"/>
    <property type="match status" value="7"/>
</dbReference>
<dbReference type="AlphaFoldDB" id="A0AA39AJA9"/>
<feature type="repeat" description="ANK" evidence="1">
    <location>
        <begin position="85"/>
        <end position="106"/>
    </location>
</feature>
<dbReference type="PANTHER" id="PTHR24121">
    <property type="entry name" value="NO MECHANORECEPTOR POTENTIAL C, ISOFORM D-RELATED"/>
    <property type="match status" value="1"/>
</dbReference>
<keyword evidence="3" id="KW-1185">Reference proteome</keyword>
<dbReference type="PROSITE" id="PS50088">
    <property type="entry name" value="ANK_REPEAT"/>
    <property type="match status" value="3"/>
</dbReference>
<dbReference type="PROSITE" id="PS50297">
    <property type="entry name" value="ANK_REP_REGION"/>
    <property type="match status" value="3"/>
</dbReference>
<dbReference type="Gene3D" id="1.25.40.20">
    <property type="entry name" value="Ankyrin repeat-containing domain"/>
    <property type="match status" value="1"/>
</dbReference>
<accession>A0AA39AJA9</accession>
<dbReference type="Proteomes" id="UP001168098">
    <property type="component" value="Unassembled WGS sequence"/>
</dbReference>
<dbReference type="InterPro" id="IPR036770">
    <property type="entry name" value="Ankyrin_rpt-contain_sf"/>
</dbReference>
<dbReference type="PANTHER" id="PTHR24121:SF22">
    <property type="entry name" value="PROTEIN ACCELERATED CELL DEATH 6-LIKE"/>
    <property type="match status" value="1"/>
</dbReference>
<dbReference type="Pfam" id="PF12796">
    <property type="entry name" value="Ank_2"/>
    <property type="match status" value="3"/>
</dbReference>
<protein>
    <submittedName>
        <fullName evidence="2">Uncharacterized protein</fullName>
    </submittedName>
</protein>
<name>A0AA39AJA9_VITRO</name>
<keyword evidence="1" id="KW-0040">ANK repeat</keyword>
<comment type="caution">
    <text evidence="2">The sequence shown here is derived from an EMBL/GenBank/DDBJ whole genome shotgun (WGS) entry which is preliminary data.</text>
</comment>
<proteinExistence type="predicted"/>
<feature type="repeat" description="ANK" evidence="1">
    <location>
        <begin position="270"/>
        <end position="293"/>
    </location>
</feature>
<dbReference type="InterPro" id="IPR002110">
    <property type="entry name" value="Ankyrin_rpt"/>
</dbReference>
<dbReference type="EMBL" id="JARBHA010000002">
    <property type="protein sequence ID" value="KAJ9707279.1"/>
    <property type="molecule type" value="Genomic_DNA"/>
</dbReference>
<gene>
    <name evidence="2" type="ORF">PVL29_002319</name>
</gene>